<dbReference type="EMBL" id="JACIDK010000003">
    <property type="protein sequence ID" value="MBB3891730.1"/>
    <property type="molecule type" value="Genomic_DNA"/>
</dbReference>
<evidence type="ECO:0000313" key="3">
    <source>
        <dbReference type="EMBL" id="MBB3891730.1"/>
    </source>
</evidence>
<dbReference type="PROSITE" id="PS51819">
    <property type="entry name" value="VOC"/>
    <property type="match status" value="1"/>
</dbReference>
<keyword evidence="1" id="KW-0479">Metal-binding</keyword>
<dbReference type="PANTHER" id="PTHR43048">
    <property type="entry name" value="METHYLMALONYL-COA EPIMERASE"/>
    <property type="match status" value="1"/>
</dbReference>
<dbReference type="GO" id="GO:0046491">
    <property type="term" value="P:L-methylmalonyl-CoA metabolic process"/>
    <property type="evidence" value="ECO:0007669"/>
    <property type="project" value="TreeGrafter"/>
</dbReference>
<reference evidence="3 4" key="1">
    <citation type="submission" date="2020-08" db="EMBL/GenBank/DDBJ databases">
        <title>Genomic Encyclopedia of Type Strains, Phase IV (KMG-IV): sequencing the most valuable type-strain genomes for metagenomic binning, comparative biology and taxonomic classification.</title>
        <authorList>
            <person name="Goeker M."/>
        </authorList>
    </citation>
    <scope>NUCLEOTIDE SEQUENCE [LARGE SCALE GENOMIC DNA]</scope>
    <source>
        <strain evidence="3 4">DSM 21793</strain>
    </source>
</reference>
<dbReference type="PANTHER" id="PTHR43048:SF5">
    <property type="entry name" value="BLR5325 PROTEIN"/>
    <property type="match status" value="1"/>
</dbReference>
<organism evidence="3 4">
    <name type="scientific">Phenylobacterium haematophilum</name>
    <dbReference type="NCBI Taxonomy" id="98513"/>
    <lineage>
        <taxon>Bacteria</taxon>
        <taxon>Pseudomonadati</taxon>
        <taxon>Pseudomonadota</taxon>
        <taxon>Alphaproteobacteria</taxon>
        <taxon>Caulobacterales</taxon>
        <taxon>Caulobacteraceae</taxon>
        <taxon>Phenylobacterium</taxon>
    </lineage>
</organism>
<dbReference type="CDD" id="cd06587">
    <property type="entry name" value="VOC"/>
    <property type="match status" value="1"/>
</dbReference>
<evidence type="ECO:0000313" key="4">
    <source>
        <dbReference type="Proteomes" id="UP000530564"/>
    </source>
</evidence>
<dbReference type="RefSeq" id="WP_183773109.1">
    <property type="nucleotide sequence ID" value="NZ_JACIDK010000003.1"/>
</dbReference>
<dbReference type="AlphaFoldDB" id="A0A840A2N7"/>
<dbReference type="GO" id="GO:0016829">
    <property type="term" value="F:lyase activity"/>
    <property type="evidence" value="ECO:0007669"/>
    <property type="project" value="UniProtKB-KW"/>
</dbReference>
<keyword evidence="4" id="KW-1185">Reference proteome</keyword>
<dbReference type="InterPro" id="IPR037523">
    <property type="entry name" value="VOC_core"/>
</dbReference>
<keyword evidence="3" id="KW-0560">Oxidoreductase</keyword>
<feature type="domain" description="VOC" evidence="2">
    <location>
        <begin position="3"/>
        <end position="120"/>
    </location>
</feature>
<dbReference type="InterPro" id="IPR051785">
    <property type="entry name" value="MMCE/EMCE_epimerase"/>
</dbReference>
<comment type="caution">
    <text evidence="3">The sequence shown here is derived from an EMBL/GenBank/DDBJ whole genome shotgun (WGS) entry which is preliminary data.</text>
</comment>
<evidence type="ECO:0000256" key="1">
    <source>
        <dbReference type="ARBA" id="ARBA00022723"/>
    </source>
</evidence>
<gene>
    <name evidence="3" type="ORF">GGQ61_002458</name>
</gene>
<dbReference type="Gene3D" id="3.10.180.10">
    <property type="entry name" value="2,3-Dihydroxybiphenyl 1,2-Dioxygenase, domain 1"/>
    <property type="match status" value="1"/>
</dbReference>
<dbReference type="GO" id="GO:0046872">
    <property type="term" value="F:metal ion binding"/>
    <property type="evidence" value="ECO:0007669"/>
    <property type="project" value="UniProtKB-KW"/>
</dbReference>
<sequence>MLKLGPALVMTPDLDAALTFYRDVLGLSLSARFETQLVFDLGGRALHVFACARPAPKAEHGADGAGVISFEVEAIEPAMAELAAKGVEFLHVRPAWNADAGLAYAAFRAPGGIVHELVERRRAAR</sequence>
<dbReference type="InterPro" id="IPR004360">
    <property type="entry name" value="Glyas_Fos-R_dOase_dom"/>
</dbReference>
<evidence type="ECO:0000259" key="2">
    <source>
        <dbReference type="PROSITE" id="PS51819"/>
    </source>
</evidence>
<accession>A0A840A2N7</accession>
<dbReference type="InterPro" id="IPR029068">
    <property type="entry name" value="Glyas_Bleomycin-R_OHBP_Dase"/>
</dbReference>
<dbReference type="Proteomes" id="UP000530564">
    <property type="component" value="Unassembled WGS sequence"/>
</dbReference>
<proteinExistence type="predicted"/>
<protein>
    <submittedName>
        <fullName evidence="3">Catechol 2,3-dioxygenase-like lactoylglutathione lyase family enzyme</fullName>
    </submittedName>
</protein>
<dbReference type="Pfam" id="PF00903">
    <property type="entry name" value="Glyoxalase"/>
    <property type="match status" value="1"/>
</dbReference>
<keyword evidence="3" id="KW-0223">Dioxygenase</keyword>
<dbReference type="GO" id="GO:0004493">
    <property type="term" value="F:methylmalonyl-CoA epimerase activity"/>
    <property type="evidence" value="ECO:0007669"/>
    <property type="project" value="TreeGrafter"/>
</dbReference>
<dbReference type="SUPFAM" id="SSF54593">
    <property type="entry name" value="Glyoxalase/Bleomycin resistance protein/Dihydroxybiphenyl dioxygenase"/>
    <property type="match status" value="1"/>
</dbReference>
<dbReference type="GO" id="GO:0051213">
    <property type="term" value="F:dioxygenase activity"/>
    <property type="evidence" value="ECO:0007669"/>
    <property type="project" value="UniProtKB-KW"/>
</dbReference>
<name>A0A840A2N7_9CAUL</name>
<keyword evidence="3" id="KW-0456">Lyase</keyword>